<dbReference type="EMBL" id="LT629785">
    <property type="protein sequence ID" value="SDT86837.1"/>
    <property type="molecule type" value="Genomic_DNA"/>
</dbReference>
<dbReference type="OrthoDB" id="9773856at2"/>
<evidence type="ECO:0000256" key="1">
    <source>
        <dbReference type="ARBA" id="ARBA00010555"/>
    </source>
</evidence>
<keyword evidence="7" id="KW-0235">DNA replication</keyword>
<dbReference type="PANTHER" id="PTHR30337:SF0">
    <property type="entry name" value="NUCLEASE SBCCD SUBUNIT D"/>
    <property type="match status" value="1"/>
</dbReference>
<dbReference type="InterPro" id="IPR026843">
    <property type="entry name" value="SbcD_C"/>
</dbReference>
<dbReference type="PANTHER" id="PTHR30337">
    <property type="entry name" value="COMPONENT OF ATP-DEPENDENT DSDNA EXONUCLEASE"/>
    <property type="match status" value="1"/>
</dbReference>
<evidence type="ECO:0000256" key="4">
    <source>
        <dbReference type="ARBA" id="ARBA00022722"/>
    </source>
</evidence>
<keyword evidence="6 7" id="KW-0269">Exonuclease</keyword>
<dbReference type="GO" id="GO:0008408">
    <property type="term" value="F:3'-5' exonuclease activity"/>
    <property type="evidence" value="ECO:0007669"/>
    <property type="project" value="InterPro"/>
</dbReference>
<dbReference type="NCBIfam" id="TIGR00619">
    <property type="entry name" value="sbcd"/>
    <property type="match status" value="1"/>
</dbReference>
<dbReference type="InterPro" id="IPR041796">
    <property type="entry name" value="Mre11_N"/>
</dbReference>
<evidence type="ECO:0000259" key="9">
    <source>
        <dbReference type="Pfam" id="PF12320"/>
    </source>
</evidence>
<dbReference type="NCBIfam" id="NF008206">
    <property type="entry name" value="PRK10966.1"/>
    <property type="match status" value="1"/>
</dbReference>
<accession>A0A1H2DVE5</accession>
<evidence type="ECO:0000256" key="5">
    <source>
        <dbReference type="ARBA" id="ARBA00022801"/>
    </source>
</evidence>
<evidence type="ECO:0000259" key="8">
    <source>
        <dbReference type="Pfam" id="PF00149"/>
    </source>
</evidence>
<keyword evidence="7" id="KW-0255">Endonuclease</keyword>
<dbReference type="AlphaFoldDB" id="A0A1H2DVE5"/>
<comment type="similarity">
    <text evidence="1 7">Belongs to the SbcD family.</text>
</comment>
<dbReference type="CDD" id="cd00840">
    <property type="entry name" value="MPP_Mre11_N"/>
    <property type="match status" value="1"/>
</dbReference>
<keyword evidence="5 7" id="KW-0378">Hydrolase</keyword>
<name>A0A1H2DVE5_9PSED</name>
<dbReference type="GO" id="GO:0004519">
    <property type="term" value="F:endonuclease activity"/>
    <property type="evidence" value="ECO:0007669"/>
    <property type="project" value="UniProtKB-KW"/>
</dbReference>
<comment type="function">
    <text evidence="7">SbcCD cleaves DNA hairpin structures. These structures can inhibit DNA replication and are intermediates in certain DNA recombination reactions. The complex acts as a 3'-&gt;5' double strand exonuclease that can open hairpins. It also has a 5' single-strand endonuclease activity.</text>
</comment>
<dbReference type="Pfam" id="PF12320">
    <property type="entry name" value="SbcD_C"/>
    <property type="match status" value="1"/>
</dbReference>
<dbReference type="Pfam" id="PF00149">
    <property type="entry name" value="Metallophos"/>
    <property type="match status" value="1"/>
</dbReference>
<feature type="domain" description="Nuclease SbcCD subunit D C-terminal" evidence="9">
    <location>
        <begin position="282"/>
        <end position="380"/>
    </location>
</feature>
<dbReference type="InterPro" id="IPR029052">
    <property type="entry name" value="Metallo-depent_PP-like"/>
</dbReference>
<protein>
    <recommendedName>
        <fullName evidence="3 7">Nuclease SbcCD subunit D</fullName>
    </recommendedName>
</protein>
<keyword evidence="7" id="KW-0233">DNA recombination</keyword>
<sequence>MRILHTSDWHLGQHFMGKTRQAEHQAFLGWLVDQVKEHQVDAVLVAGDIFDTGTPPSYAREMYSEFVVAMRRSGAELIVLGGNHDSVAMLGENKSLLAELNARVIPGVAETLGDQLLVVKQRDGTPGAILCAIPFIRPRDVTTSLTDASAKDRQVNLQKAIQSHYAALYQLAVDKRMELGAELPIVATGHLTTVGASASESVREIYVGSLEAFPTSAFPPADYIALGHIHRPQKVGGHEHIRYSGSPIPLSFDETGQQKNVLLVDLDAGGLQQVEALDVPLFQPLLSLRGSLKELEALIADAAQQGSGQTPVWLEIMVTSDDYLSDLQSRLLLLTDGLPVEVLRTRRQRGDVEPTLPTQRETLEELSPTDVFSKRLEAETLDPQLQEQLGGLYQQVIAQLAEEPV</sequence>
<dbReference type="STRING" id="364197.SAMN05216296_0053"/>
<proteinExistence type="inferred from homology"/>
<evidence type="ECO:0000313" key="10">
    <source>
        <dbReference type="EMBL" id="SDT86837.1"/>
    </source>
</evidence>
<gene>
    <name evidence="7" type="primary">sbcD</name>
    <name evidence="10" type="ORF">SAMN05216296_0053</name>
</gene>
<dbReference type="InterPro" id="IPR004593">
    <property type="entry name" value="SbcD"/>
</dbReference>
<dbReference type="SUPFAM" id="SSF56300">
    <property type="entry name" value="Metallo-dependent phosphatases"/>
    <property type="match status" value="1"/>
</dbReference>
<evidence type="ECO:0000256" key="3">
    <source>
        <dbReference type="ARBA" id="ARBA00013365"/>
    </source>
</evidence>
<feature type="domain" description="Calcineurin-like phosphoesterase" evidence="8">
    <location>
        <begin position="1"/>
        <end position="232"/>
    </location>
</feature>
<dbReference type="Gene3D" id="3.30.160.720">
    <property type="match status" value="1"/>
</dbReference>
<dbReference type="Gene3D" id="3.60.21.10">
    <property type="match status" value="1"/>
</dbReference>
<evidence type="ECO:0000256" key="6">
    <source>
        <dbReference type="ARBA" id="ARBA00022839"/>
    </source>
</evidence>
<evidence type="ECO:0000256" key="7">
    <source>
        <dbReference type="RuleBase" id="RU363069"/>
    </source>
</evidence>
<dbReference type="GO" id="GO:0006260">
    <property type="term" value="P:DNA replication"/>
    <property type="evidence" value="ECO:0007669"/>
    <property type="project" value="UniProtKB-KW"/>
</dbReference>
<dbReference type="RefSeq" id="WP_090192539.1">
    <property type="nucleotide sequence ID" value="NZ_LT629785.1"/>
</dbReference>
<evidence type="ECO:0000256" key="2">
    <source>
        <dbReference type="ARBA" id="ARBA00011322"/>
    </source>
</evidence>
<dbReference type="Proteomes" id="UP000243232">
    <property type="component" value="Chromosome I"/>
</dbReference>
<organism evidence="10 11">
    <name type="scientific">Pseudomonas pohangensis</name>
    <dbReference type="NCBI Taxonomy" id="364197"/>
    <lineage>
        <taxon>Bacteria</taxon>
        <taxon>Pseudomonadati</taxon>
        <taxon>Pseudomonadota</taxon>
        <taxon>Gammaproteobacteria</taxon>
        <taxon>Pseudomonadales</taxon>
        <taxon>Pseudomonadaceae</taxon>
        <taxon>Pseudomonas</taxon>
    </lineage>
</organism>
<reference evidence="11" key="1">
    <citation type="submission" date="2016-10" db="EMBL/GenBank/DDBJ databases">
        <authorList>
            <person name="Varghese N."/>
            <person name="Submissions S."/>
        </authorList>
    </citation>
    <scope>NUCLEOTIDE SEQUENCE [LARGE SCALE GENOMIC DNA]</scope>
    <source>
        <strain evidence="11">DSM 17875</strain>
    </source>
</reference>
<keyword evidence="4 7" id="KW-0540">Nuclease</keyword>
<dbReference type="GO" id="GO:0006310">
    <property type="term" value="P:DNA recombination"/>
    <property type="evidence" value="ECO:0007669"/>
    <property type="project" value="UniProtKB-KW"/>
</dbReference>
<dbReference type="InterPro" id="IPR004843">
    <property type="entry name" value="Calcineurin-like_PHP"/>
</dbReference>
<comment type="subunit">
    <text evidence="2 7">Heterodimer of SbcC and SbcD.</text>
</comment>
<dbReference type="InterPro" id="IPR050535">
    <property type="entry name" value="DNA_Repair-Maintenance_Comp"/>
</dbReference>
<keyword evidence="11" id="KW-1185">Reference proteome</keyword>
<evidence type="ECO:0000313" key="11">
    <source>
        <dbReference type="Proteomes" id="UP000243232"/>
    </source>
</evidence>